<comment type="subcellular location">
    <subcellularLocation>
        <location evidence="1">Secreted</location>
    </subcellularLocation>
</comment>
<dbReference type="Gene3D" id="2.160.20.10">
    <property type="entry name" value="Single-stranded right-handed beta-helix, Pectin lyase-like"/>
    <property type="match status" value="1"/>
</dbReference>
<name>A0A8H6JJX8_9PEZI</name>
<dbReference type="GO" id="GO:0004650">
    <property type="term" value="F:polygalacturonase activity"/>
    <property type="evidence" value="ECO:0007669"/>
    <property type="project" value="InterPro"/>
</dbReference>
<dbReference type="EC" id="3.2.1.67" evidence="11"/>
<feature type="active site" evidence="13">
    <location>
        <position position="272"/>
    </location>
</feature>
<dbReference type="Proteomes" id="UP000654918">
    <property type="component" value="Unassembled WGS sequence"/>
</dbReference>
<feature type="chain" id="PRO_5034868442" description="galacturonan 1,4-alpha-galacturonidase" evidence="15">
    <location>
        <begin position="20"/>
        <end position="436"/>
    </location>
</feature>
<evidence type="ECO:0000256" key="3">
    <source>
        <dbReference type="ARBA" id="ARBA00022525"/>
    </source>
</evidence>
<gene>
    <name evidence="16" type="ORF">CPLU01_14505</name>
</gene>
<protein>
    <recommendedName>
        <fullName evidence="11">galacturonan 1,4-alpha-galacturonidase</fullName>
        <ecNumber evidence="11">3.2.1.67</ecNumber>
    </recommendedName>
</protein>
<dbReference type="Pfam" id="PF00295">
    <property type="entry name" value="Glyco_hydro_28"/>
    <property type="match status" value="1"/>
</dbReference>
<evidence type="ECO:0000256" key="8">
    <source>
        <dbReference type="ARBA" id="ARBA00023180"/>
    </source>
</evidence>
<evidence type="ECO:0000256" key="9">
    <source>
        <dbReference type="ARBA" id="ARBA00023295"/>
    </source>
</evidence>
<dbReference type="GO" id="GO:0071555">
    <property type="term" value="P:cell wall organization"/>
    <property type="evidence" value="ECO:0007669"/>
    <property type="project" value="UniProtKB-KW"/>
</dbReference>
<comment type="caution">
    <text evidence="16">The sequence shown here is derived from an EMBL/GenBank/DDBJ whole genome shotgun (WGS) entry which is preliminary data.</text>
</comment>
<dbReference type="PROSITE" id="PS00502">
    <property type="entry name" value="POLYGALACTURONASE"/>
    <property type="match status" value="1"/>
</dbReference>
<keyword evidence="5" id="KW-0677">Repeat</keyword>
<keyword evidence="17" id="KW-1185">Reference proteome</keyword>
<keyword evidence="9 14" id="KW-0326">Glycosidase</keyword>
<evidence type="ECO:0000256" key="13">
    <source>
        <dbReference type="PROSITE-ProRule" id="PRU10052"/>
    </source>
</evidence>
<proteinExistence type="inferred from homology"/>
<keyword evidence="3" id="KW-0964">Secreted</keyword>
<dbReference type="EMBL" id="WIGO01000391">
    <property type="protein sequence ID" value="KAF6813986.1"/>
    <property type="molecule type" value="Genomic_DNA"/>
</dbReference>
<accession>A0A8H6JJX8</accession>
<sequence length="436" mass="47279">MHLLKHLIPALPVLGLAAGYEVPPRPNVVPFPKTPTRPLPVSRARDPSRVCIVCPKSASGADAGPAIIKAAQDCNDGGTVVFMPGATYTISSRVDLTFLKHIDFAILGTVVFNDDVEYWQTNTFAYRYQNVNLMWRFGGEDVNIYGLGQGTIEGLGQTWWNALKGNSTVVRPLLLGTDGLKGGSITGLNMRDSPNWFNIIANSSDILISDMNLSVKVTNATSPAKNTDGWDTYRSDNIVIQNSVIDNTDDCVSFKPNSTNVLVQGLVCNGSHGISVGSLGQYQGQVDIVENLYVYNISMSNASDGARIKIWPGVPPGTTNSEVGGGLGYARNVTYDTFHNKNNDWAIQLTQCYFASSQEACRQYPATLIIEDILFKDFTGTTSKKNDPRVGSLICSDPSVCKNIEAHNINISPPSGKAPKWTCTNMDNSLLDIDCI</sequence>
<dbReference type="PANTHER" id="PTHR31736:SF14">
    <property type="entry name" value="EXOPOLYGALACTURONASE X-1-RELATED"/>
    <property type="match status" value="1"/>
</dbReference>
<evidence type="ECO:0000256" key="14">
    <source>
        <dbReference type="RuleBase" id="RU361169"/>
    </source>
</evidence>
<evidence type="ECO:0000256" key="6">
    <source>
        <dbReference type="ARBA" id="ARBA00022801"/>
    </source>
</evidence>
<dbReference type="GO" id="GO:0005975">
    <property type="term" value="P:carbohydrate metabolic process"/>
    <property type="evidence" value="ECO:0007669"/>
    <property type="project" value="InterPro"/>
</dbReference>
<dbReference type="PANTHER" id="PTHR31736">
    <property type="match status" value="1"/>
</dbReference>
<dbReference type="GO" id="GO:0005576">
    <property type="term" value="C:extracellular region"/>
    <property type="evidence" value="ECO:0007669"/>
    <property type="project" value="UniProtKB-SubCell"/>
</dbReference>
<dbReference type="AlphaFoldDB" id="A0A8H6JJX8"/>
<comment type="catalytic activity">
    <reaction evidence="12">
        <text>[(1-&gt;4)-alpha-D-galacturonosyl](n) + H2O = alpha-D-galacturonate + [(1-&gt;4)-alpha-D-galacturonosyl](n-1)</text>
        <dbReference type="Rhea" id="RHEA:14117"/>
        <dbReference type="Rhea" id="RHEA-COMP:14570"/>
        <dbReference type="Rhea" id="RHEA-COMP:14572"/>
        <dbReference type="ChEBI" id="CHEBI:15377"/>
        <dbReference type="ChEBI" id="CHEBI:58658"/>
        <dbReference type="ChEBI" id="CHEBI:140523"/>
        <dbReference type="EC" id="3.2.1.67"/>
    </reaction>
</comment>
<organism evidence="16 17">
    <name type="scientific">Colletotrichum plurivorum</name>
    <dbReference type="NCBI Taxonomy" id="2175906"/>
    <lineage>
        <taxon>Eukaryota</taxon>
        <taxon>Fungi</taxon>
        <taxon>Dikarya</taxon>
        <taxon>Ascomycota</taxon>
        <taxon>Pezizomycotina</taxon>
        <taxon>Sordariomycetes</taxon>
        <taxon>Hypocreomycetidae</taxon>
        <taxon>Glomerellales</taxon>
        <taxon>Glomerellaceae</taxon>
        <taxon>Colletotrichum</taxon>
        <taxon>Colletotrichum orchidearum species complex</taxon>
    </lineage>
</organism>
<evidence type="ECO:0000256" key="7">
    <source>
        <dbReference type="ARBA" id="ARBA00023157"/>
    </source>
</evidence>
<dbReference type="InterPro" id="IPR012334">
    <property type="entry name" value="Pectin_lyas_fold"/>
</dbReference>
<keyword evidence="6 14" id="KW-0378">Hydrolase</keyword>
<evidence type="ECO:0000313" key="17">
    <source>
        <dbReference type="Proteomes" id="UP000654918"/>
    </source>
</evidence>
<keyword evidence="8" id="KW-0325">Glycoprotein</keyword>
<keyword evidence="7" id="KW-1015">Disulfide bond</keyword>
<evidence type="ECO:0000256" key="15">
    <source>
        <dbReference type="SAM" id="SignalP"/>
    </source>
</evidence>
<evidence type="ECO:0000256" key="2">
    <source>
        <dbReference type="ARBA" id="ARBA00008834"/>
    </source>
</evidence>
<keyword evidence="4 15" id="KW-0732">Signal</keyword>
<comment type="similarity">
    <text evidence="2 14">Belongs to the glycosyl hydrolase 28 family.</text>
</comment>
<evidence type="ECO:0000256" key="11">
    <source>
        <dbReference type="ARBA" id="ARBA00038933"/>
    </source>
</evidence>
<feature type="signal peptide" evidence="15">
    <location>
        <begin position="1"/>
        <end position="19"/>
    </location>
</feature>
<dbReference type="GO" id="GO:0047911">
    <property type="term" value="F:galacturan 1,4-alpha-galacturonidase activity"/>
    <property type="evidence" value="ECO:0007669"/>
    <property type="project" value="UniProtKB-EC"/>
</dbReference>
<evidence type="ECO:0000256" key="5">
    <source>
        <dbReference type="ARBA" id="ARBA00022737"/>
    </source>
</evidence>
<dbReference type="InterPro" id="IPR000743">
    <property type="entry name" value="Glyco_hydro_28"/>
</dbReference>
<dbReference type="SUPFAM" id="SSF51126">
    <property type="entry name" value="Pectin lyase-like"/>
    <property type="match status" value="1"/>
</dbReference>
<evidence type="ECO:0000256" key="4">
    <source>
        <dbReference type="ARBA" id="ARBA00022729"/>
    </source>
</evidence>
<dbReference type="InterPro" id="IPR011050">
    <property type="entry name" value="Pectin_lyase_fold/virulence"/>
</dbReference>
<keyword evidence="10" id="KW-0961">Cell wall biogenesis/degradation</keyword>
<reference evidence="16" key="1">
    <citation type="journal article" date="2020" name="Phytopathology">
        <title>Genome Sequence Resources of Colletotrichum truncatum, C. plurivorum, C. musicola, and C. sojae: Four Species Pathogenic to Soybean (Glycine max).</title>
        <authorList>
            <person name="Rogerio F."/>
            <person name="Boufleur T.R."/>
            <person name="Ciampi-Guillardi M."/>
            <person name="Sukno S.A."/>
            <person name="Thon M.R."/>
            <person name="Massola Junior N.S."/>
            <person name="Baroncelli R."/>
        </authorList>
    </citation>
    <scope>NUCLEOTIDE SEQUENCE</scope>
    <source>
        <strain evidence="16">LFN00145</strain>
    </source>
</reference>
<evidence type="ECO:0000256" key="12">
    <source>
        <dbReference type="ARBA" id="ARBA00048766"/>
    </source>
</evidence>
<evidence type="ECO:0000313" key="16">
    <source>
        <dbReference type="EMBL" id="KAF6813986.1"/>
    </source>
</evidence>
<evidence type="ECO:0000256" key="10">
    <source>
        <dbReference type="ARBA" id="ARBA00023316"/>
    </source>
</evidence>
<evidence type="ECO:0000256" key="1">
    <source>
        <dbReference type="ARBA" id="ARBA00004613"/>
    </source>
</evidence>